<dbReference type="Pfam" id="PF00027">
    <property type="entry name" value="cNMP_binding"/>
    <property type="match status" value="1"/>
</dbReference>
<dbReference type="GO" id="GO:0016020">
    <property type="term" value="C:membrane"/>
    <property type="evidence" value="ECO:0007669"/>
    <property type="project" value="UniProtKB-SubCell"/>
</dbReference>
<dbReference type="SUPFAM" id="SSF51206">
    <property type="entry name" value="cAMP-binding domain-like"/>
    <property type="match status" value="1"/>
</dbReference>
<dbReference type="InterPro" id="IPR056556">
    <property type="entry name" value="NTE1_P-loop_dom"/>
</dbReference>
<dbReference type="PROSITE" id="PS51635">
    <property type="entry name" value="PNPLA"/>
    <property type="match status" value="1"/>
</dbReference>
<evidence type="ECO:0000256" key="1">
    <source>
        <dbReference type="ARBA" id="ARBA00004370"/>
    </source>
</evidence>
<evidence type="ECO:0000256" key="4">
    <source>
        <dbReference type="ARBA" id="ARBA00022801"/>
    </source>
</evidence>
<feature type="domain" description="Cyclic nucleotide-binding" evidence="10">
    <location>
        <begin position="24"/>
        <end position="126"/>
    </location>
</feature>
<dbReference type="InterPro" id="IPR018488">
    <property type="entry name" value="cNMP-bd_CS"/>
</dbReference>
<keyword evidence="3" id="KW-0812">Transmembrane</keyword>
<feature type="domain" description="PNPLA" evidence="11">
    <location>
        <begin position="340"/>
        <end position="502"/>
    </location>
</feature>
<dbReference type="RefSeq" id="WP_222578705.1">
    <property type="nucleotide sequence ID" value="NZ_JAHVHU010000004.1"/>
</dbReference>
<proteinExistence type="inferred from homology"/>
<dbReference type="EMBL" id="JAHVHU010000004">
    <property type="protein sequence ID" value="MBY5957182.1"/>
    <property type="molecule type" value="Genomic_DNA"/>
</dbReference>
<dbReference type="Proteomes" id="UP000753961">
    <property type="component" value="Unassembled WGS sequence"/>
</dbReference>
<keyword evidence="7 9" id="KW-0443">Lipid metabolism</keyword>
<feature type="short sequence motif" description="DGA/G" evidence="9">
    <location>
        <begin position="489"/>
        <end position="491"/>
    </location>
</feature>
<dbReference type="PANTHER" id="PTHR14226:SF29">
    <property type="entry name" value="NEUROPATHY TARGET ESTERASE SWS"/>
    <property type="match status" value="1"/>
</dbReference>
<dbReference type="Pfam" id="PF24179">
    <property type="entry name" value="NTE_Ploop"/>
    <property type="match status" value="1"/>
</dbReference>
<dbReference type="PROSITE" id="PS50042">
    <property type="entry name" value="CNMP_BINDING_3"/>
    <property type="match status" value="1"/>
</dbReference>
<dbReference type="AlphaFoldDB" id="A0A953HWR8"/>
<feature type="active site" description="Proton acceptor" evidence="9">
    <location>
        <position position="489"/>
    </location>
</feature>
<dbReference type="SUPFAM" id="SSF52151">
    <property type="entry name" value="FabD/lysophospholipase-like"/>
    <property type="match status" value="1"/>
</dbReference>
<keyword evidence="13" id="KW-1185">Reference proteome</keyword>
<name>A0A953HWR8_9BACT</name>
<comment type="subcellular location">
    <subcellularLocation>
        <location evidence="1">Membrane</location>
    </subcellularLocation>
</comment>
<comment type="similarity">
    <text evidence="2">Belongs to the NTE family.</text>
</comment>
<accession>A0A953HWR8</accession>
<evidence type="ECO:0000256" key="7">
    <source>
        <dbReference type="ARBA" id="ARBA00023098"/>
    </source>
</evidence>
<comment type="caution">
    <text evidence="12">The sequence shown here is derived from an EMBL/GenBank/DDBJ whole genome shotgun (WGS) entry which is preliminary data.</text>
</comment>
<dbReference type="InterPro" id="IPR014710">
    <property type="entry name" value="RmlC-like_jellyroll"/>
</dbReference>
<evidence type="ECO:0000313" key="13">
    <source>
        <dbReference type="Proteomes" id="UP000753961"/>
    </source>
</evidence>
<evidence type="ECO:0000256" key="2">
    <source>
        <dbReference type="ARBA" id="ARBA00006636"/>
    </source>
</evidence>
<dbReference type="GO" id="GO:0016042">
    <property type="term" value="P:lipid catabolic process"/>
    <property type="evidence" value="ECO:0007669"/>
    <property type="project" value="UniProtKB-UniRule"/>
</dbReference>
<evidence type="ECO:0000256" key="3">
    <source>
        <dbReference type="ARBA" id="ARBA00022692"/>
    </source>
</evidence>
<dbReference type="Pfam" id="PF01734">
    <property type="entry name" value="Patatin"/>
    <property type="match status" value="1"/>
</dbReference>
<dbReference type="SMART" id="SM00100">
    <property type="entry name" value="cNMP"/>
    <property type="match status" value="1"/>
</dbReference>
<feature type="short sequence motif" description="GXGXXG" evidence="9">
    <location>
        <begin position="344"/>
        <end position="349"/>
    </location>
</feature>
<feature type="active site" description="Nucleophile" evidence="9">
    <location>
        <position position="373"/>
    </location>
</feature>
<keyword evidence="8" id="KW-0472">Membrane</keyword>
<evidence type="ECO:0000256" key="6">
    <source>
        <dbReference type="ARBA" id="ARBA00022989"/>
    </source>
</evidence>
<evidence type="ECO:0000256" key="8">
    <source>
        <dbReference type="ARBA" id="ARBA00023136"/>
    </source>
</evidence>
<evidence type="ECO:0000313" key="12">
    <source>
        <dbReference type="EMBL" id="MBY5957182.1"/>
    </source>
</evidence>
<dbReference type="InterPro" id="IPR050301">
    <property type="entry name" value="NTE"/>
</dbReference>
<dbReference type="InterPro" id="IPR000595">
    <property type="entry name" value="cNMP-bd_dom"/>
</dbReference>
<dbReference type="Gene3D" id="3.40.1090.10">
    <property type="entry name" value="Cytosolic phospholipase A2 catalytic domain"/>
    <property type="match status" value="2"/>
</dbReference>
<evidence type="ECO:0000259" key="11">
    <source>
        <dbReference type="PROSITE" id="PS51635"/>
    </source>
</evidence>
<keyword evidence="4 9" id="KW-0378">Hydrolase</keyword>
<dbReference type="CDD" id="cd00038">
    <property type="entry name" value="CAP_ED"/>
    <property type="match status" value="1"/>
</dbReference>
<keyword evidence="6" id="KW-1133">Transmembrane helix</keyword>
<dbReference type="InterPro" id="IPR016035">
    <property type="entry name" value="Acyl_Trfase/lysoPLipase"/>
</dbReference>
<organism evidence="12 13">
    <name type="scientific">Membranihabitans marinus</name>
    <dbReference type="NCBI Taxonomy" id="1227546"/>
    <lineage>
        <taxon>Bacteria</taxon>
        <taxon>Pseudomonadati</taxon>
        <taxon>Bacteroidota</taxon>
        <taxon>Saprospiria</taxon>
        <taxon>Saprospirales</taxon>
        <taxon>Saprospiraceae</taxon>
        <taxon>Membranihabitans</taxon>
    </lineage>
</organism>
<reference evidence="12" key="1">
    <citation type="submission" date="2021-06" db="EMBL/GenBank/DDBJ databases">
        <title>44 bacteria genomes isolated from Dapeng, Shenzhen.</title>
        <authorList>
            <person name="Zheng W."/>
            <person name="Yu S."/>
            <person name="Huang Y."/>
        </authorList>
    </citation>
    <scope>NUCLEOTIDE SEQUENCE</scope>
    <source>
        <strain evidence="12">DP5N28-2</strain>
    </source>
</reference>
<protein>
    <submittedName>
        <fullName evidence="12">Patatin-like phospholipase family protein</fullName>
    </submittedName>
</protein>
<evidence type="ECO:0000259" key="10">
    <source>
        <dbReference type="PROSITE" id="PS50042"/>
    </source>
</evidence>
<evidence type="ECO:0000256" key="5">
    <source>
        <dbReference type="ARBA" id="ARBA00022963"/>
    </source>
</evidence>
<sequence length="621" mass="69902">MDHYTQIPPITSDQDYVRSIVTKIFGELSDSQFDALFPLFDWIQIKAGQQLIFQDEESNEIFFLVYGRLTAIYEKTLGDSVILGDIHPGQAVGESGVIAEQPRTAHVFAARDSILIRLSKDMLYTLGHKYPSLILNLSKTIIRRTQQNTRSRDIRQPKSLVFVANNKSALTAKFMRELLAQLNQYGQIRFFDQKTILQNMGIATDKRSSIKAGNTMNIRMQKILDEVESSSDFVVYFATEDEHFWMNKVIAQADVFYILKEFSEPEELTTTEITLFSDHLKYKLTKKNLILLHPDGNKLPHNTARFLKNRNLELHHHIRMDRTSDIARLGRFITGNAIGIAFAGGGAKGLAHVGIMLSLREKGIPIDFFSGTSIGTFVTAFGALDIPSSSLLDKCRKLAEKAPTKRKNMNLAPLISLIKGKHIDQFIDEAYAGFNVEDAWINSAYVACDLTQKKKVTIRSGPMNEAIRASISLPGIFPPAVRGNSLYVDGGLLENLPIESLLDFPLGKAIAVTLHSTKKYHLGYDVVPGPWEYLKDRLLGKRSLKVPTITTIIMESMVLASYTKYEKATEIANLHLHPPVGKIGMLDWKHFDEMVEIGKEYTDQKLTPEVKEQLLPKVINT</sequence>
<dbReference type="Gene3D" id="2.60.120.10">
    <property type="entry name" value="Jelly Rolls"/>
    <property type="match status" value="1"/>
</dbReference>
<dbReference type="InterPro" id="IPR002641">
    <property type="entry name" value="PNPLA_dom"/>
</dbReference>
<dbReference type="GO" id="GO:0004622">
    <property type="term" value="F:phosphatidylcholine lysophospholipase activity"/>
    <property type="evidence" value="ECO:0007669"/>
    <property type="project" value="UniProtKB-ARBA"/>
</dbReference>
<keyword evidence="5 9" id="KW-0442">Lipid degradation</keyword>
<dbReference type="InterPro" id="IPR018490">
    <property type="entry name" value="cNMP-bd_dom_sf"/>
</dbReference>
<evidence type="ECO:0000256" key="9">
    <source>
        <dbReference type="PROSITE-ProRule" id="PRU01161"/>
    </source>
</evidence>
<dbReference type="PANTHER" id="PTHR14226">
    <property type="entry name" value="NEUROPATHY TARGET ESTERASE/SWISS CHEESE D.MELANOGASTER"/>
    <property type="match status" value="1"/>
</dbReference>
<dbReference type="PROSITE" id="PS00889">
    <property type="entry name" value="CNMP_BINDING_2"/>
    <property type="match status" value="1"/>
</dbReference>
<feature type="short sequence motif" description="GXSXG" evidence="9">
    <location>
        <begin position="371"/>
        <end position="375"/>
    </location>
</feature>
<gene>
    <name evidence="12" type="ORF">KUV50_03480</name>
</gene>